<proteinExistence type="predicted"/>
<gene>
    <name evidence="1" type="ORF">HZA61_01090</name>
</gene>
<protein>
    <submittedName>
        <fullName evidence="1">Uncharacterized protein</fullName>
    </submittedName>
</protein>
<evidence type="ECO:0000313" key="1">
    <source>
        <dbReference type="EMBL" id="MBI5168060.1"/>
    </source>
</evidence>
<name>A0A933SAF8_UNCEI</name>
<reference evidence="1" key="1">
    <citation type="submission" date="2020-07" db="EMBL/GenBank/DDBJ databases">
        <title>Huge and variable diversity of episymbiotic CPR bacteria and DPANN archaea in groundwater ecosystems.</title>
        <authorList>
            <person name="He C.Y."/>
            <person name="Keren R."/>
            <person name="Whittaker M."/>
            <person name="Farag I.F."/>
            <person name="Doudna J."/>
            <person name="Cate J.H.D."/>
            <person name="Banfield J.F."/>
        </authorList>
    </citation>
    <scope>NUCLEOTIDE SEQUENCE</scope>
    <source>
        <strain evidence="1">NC_groundwater_1813_Pr3_B-0.1um_71_17</strain>
    </source>
</reference>
<accession>A0A933SAF8</accession>
<dbReference type="EMBL" id="JACRIW010000010">
    <property type="protein sequence ID" value="MBI5168060.1"/>
    <property type="molecule type" value="Genomic_DNA"/>
</dbReference>
<evidence type="ECO:0000313" key="2">
    <source>
        <dbReference type="Proteomes" id="UP000696931"/>
    </source>
</evidence>
<organism evidence="1 2">
    <name type="scientific">Eiseniibacteriota bacterium</name>
    <dbReference type="NCBI Taxonomy" id="2212470"/>
    <lineage>
        <taxon>Bacteria</taxon>
        <taxon>Candidatus Eiseniibacteriota</taxon>
    </lineage>
</organism>
<dbReference type="AlphaFoldDB" id="A0A933SAF8"/>
<sequence length="124" mass="13405">MEAIVAAAIASIAVLGLAYTFGVGRGMVNRYELARAALGVAQDRLEMCTALPLNSDSLVVGFACPQFPFTYEGTQYGNYSWRVTGFDHPNVPGTVDLKRVVVTVRFRNGPGTDSLQLDRLIPLP</sequence>
<comment type="caution">
    <text evidence="1">The sequence shown here is derived from an EMBL/GenBank/DDBJ whole genome shotgun (WGS) entry which is preliminary data.</text>
</comment>
<dbReference type="Proteomes" id="UP000696931">
    <property type="component" value="Unassembled WGS sequence"/>
</dbReference>